<feature type="compositionally biased region" description="Basic and acidic residues" evidence="8">
    <location>
        <begin position="258"/>
        <end position="270"/>
    </location>
</feature>
<dbReference type="PRINTS" id="PR00730">
    <property type="entry name" value="THERMOLYSIN"/>
</dbReference>
<evidence type="ECO:0000256" key="5">
    <source>
        <dbReference type="ARBA" id="ARBA00022801"/>
    </source>
</evidence>
<evidence type="ECO:0000313" key="13">
    <source>
        <dbReference type="EMBL" id="MFC5889021.1"/>
    </source>
</evidence>
<reference evidence="14" key="1">
    <citation type="journal article" date="2019" name="Int. J. Syst. Evol. Microbiol.">
        <title>The Global Catalogue of Microorganisms (GCM) 10K type strain sequencing project: providing services to taxonomists for standard genome sequencing and annotation.</title>
        <authorList>
            <consortium name="The Broad Institute Genomics Platform"/>
            <consortium name="The Broad Institute Genome Sequencing Center for Infectious Disease"/>
            <person name="Wu L."/>
            <person name="Ma J."/>
        </authorList>
    </citation>
    <scope>NUCLEOTIDE SEQUENCE [LARGE SCALE GENOMIC DNA]</scope>
    <source>
        <strain evidence="14">CGMCC 4.1469</strain>
    </source>
</reference>
<keyword evidence="7" id="KW-0482">Metalloprotease</keyword>
<sequence>MKRSLLNGSLTLAVSSLVIVGAGVTASAAPATSPEPKAPSSRALQDAADQIAANPHAVRAGAQDEFQAANVQVDPDGTRHVHFNRTYQGLPVRGGDVIVHSTPGGRLDSTTLTLEAPLTLSVTPSVTDRQAIAKGVKLFRGTKGDTTATLKVDATGSTPKLVWEVTVNGVGPDQSPSHFHVLVDAQTGDTGASWDTFSAFLHERAQRKTAAPAAASAAAQPGAALAAATASGTGKGYQVGNVTVSTTQNSTTSYTLKDPARGNGETRDAQNKTVANDSPPAGWGVALNDTDNVWGNNALTDRATVAVDAHYGIQATWDFYKNVLGRNGIKNDGVGARSFVHYGTNYENAGWDDDSFSMIYGDGAVGSKPFTEIDVAGHEMSHGVTAATAGLVYSGDAGGLNEATSDIMGTMVEFNANNPVDAPDYLIGEKIDINGNGTPLRWMDDPSKDGSSAKCWSTGTAGLDPHFSSGVGNHFFYLLAAGSGQSQWGNSPTCNSSTVTGIGNDASAKIWYRALSTYMTSNTNYPGARTATIKAAKDLYGASSTQCATVEKAWSAVSVAPTATTCGGSTEPPTPSGNLLLNPGFESGATSWASTSGVVTKDAGQLPRTGSYYAWLNGYGSAHTDTLAQTVTVPATATAPKLSFWIKIVTGETGTTAYDTLKVQVVDGTTATNLATYSNADATSGYVQRTLDLSAFQGKTVTIKFTGTEDSSLKTSFVIDDTAVTAG</sequence>
<evidence type="ECO:0000256" key="7">
    <source>
        <dbReference type="ARBA" id="ARBA00023049"/>
    </source>
</evidence>
<dbReference type="InterPro" id="IPR011096">
    <property type="entry name" value="FTP_domain"/>
</dbReference>
<gene>
    <name evidence="13" type="ORF">ACFP0N_29035</name>
</gene>
<evidence type="ECO:0000313" key="14">
    <source>
        <dbReference type="Proteomes" id="UP001596067"/>
    </source>
</evidence>
<dbReference type="Pfam" id="PF02868">
    <property type="entry name" value="Peptidase_M4_C"/>
    <property type="match status" value="1"/>
</dbReference>
<keyword evidence="6" id="KW-0862">Zinc</keyword>
<dbReference type="EMBL" id="JBHSOD010000049">
    <property type="protein sequence ID" value="MFC5889021.1"/>
    <property type="molecule type" value="Genomic_DNA"/>
</dbReference>
<organism evidence="13 14">
    <name type="scientific">Kitasatospora aburaviensis</name>
    <dbReference type="NCBI Taxonomy" id="67265"/>
    <lineage>
        <taxon>Bacteria</taxon>
        <taxon>Bacillati</taxon>
        <taxon>Actinomycetota</taxon>
        <taxon>Actinomycetes</taxon>
        <taxon>Kitasatosporales</taxon>
        <taxon>Streptomycetaceae</taxon>
        <taxon>Kitasatospora</taxon>
    </lineage>
</organism>
<evidence type="ECO:0000256" key="3">
    <source>
        <dbReference type="ARBA" id="ARBA00022723"/>
    </source>
</evidence>
<dbReference type="CDD" id="cd09597">
    <property type="entry name" value="M4_TLP"/>
    <property type="match status" value="1"/>
</dbReference>
<accession>A0ABW1F3S4</accession>
<evidence type="ECO:0000256" key="8">
    <source>
        <dbReference type="SAM" id="MobiDB-lite"/>
    </source>
</evidence>
<feature type="signal peptide" evidence="9">
    <location>
        <begin position="1"/>
        <end position="28"/>
    </location>
</feature>
<dbReference type="RefSeq" id="WP_313762213.1">
    <property type="nucleotide sequence ID" value="NZ_BAAAVH010000009.1"/>
</dbReference>
<dbReference type="Proteomes" id="UP001596067">
    <property type="component" value="Unassembled WGS sequence"/>
</dbReference>
<evidence type="ECO:0000256" key="4">
    <source>
        <dbReference type="ARBA" id="ARBA00022729"/>
    </source>
</evidence>
<dbReference type="Gene3D" id="3.10.170.10">
    <property type="match status" value="1"/>
</dbReference>
<evidence type="ECO:0000256" key="9">
    <source>
        <dbReference type="SAM" id="SignalP"/>
    </source>
</evidence>
<dbReference type="InterPro" id="IPR001570">
    <property type="entry name" value="Peptidase_M4_C_domain"/>
</dbReference>
<keyword evidence="5" id="KW-0378">Hydrolase</keyword>
<keyword evidence="2" id="KW-0645">Protease</keyword>
<dbReference type="Pfam" id="PF01447">
    <property type="entry name" value="Peptidase_M4"/>
    <property type="match status" value="1"/>
</dbReference>
<keyword evidence="3" id="KW-0479">Metal-binding</keyword>
<dbReference type="PANTHER" id="PTHR33794">
    <property type="entry name" value="BACILLOLYSIN"/>
    <property type="match status" value="1"/>
</dbReference>
<dbReference type="InterPro" id="IPR027268">
    <property type="entry name" value="Peptidase_M4/M1_CTD_sf"/>
</dbReference>
<name>A0ABW1F3S4_9ACTN</name>
<evidence type="ECO:0000256" key="6">
    <source>
        <dbReference type="ARBA" id="ARBA00022833"/>
    </source>
</evidence>
<dbReference type="Pfam" id="PF07504">
    <property type="entry name" value="FTP"/>
    <property type="match status" value="1"/>
</dbReference>
<dbReference type="InterPro" id="IPR050728">
    <property type="entry name" value="Zinc_Metalloprotease_M4"/>
</dbReference>
<feature type="domain" description="Peptidase M4" evidence="10">
    <location>
        <begin position="232"/>
        <end position="385"/>
    </location>
</feature>
<feature type="domain" description="FTP" evidence="12">
    <location>
        <begin position="64"/>
        <end position="109"/>
    </location>
</feature>
<proteinExistence type="inferred from homology"/>
<evidence type="ECO:0000259" key="12">
    <source>
        <dbReference type="Pfam" id="PF07504"/>
    </source>
</evidence>
<dbReference type="SUPFAM" id="SSF55486">
    <property type="entry name" value="Metalloproteases ('zincins'), catalytic domain"/>
    <property type="match status" value="1"/>
</dbReference>
<feature type="region of interest" description="Disordered" evidence="8">
    <location>
        <begin position="248"/>
        <end position="282"/>
    </location>
</feature>
<dbReference type="Gene3D" id="3.10.450.490">
    <property type="match status" value="1"/>
</dbReference>
<feature type="domain" description="Peptidase M4 C-terminal" evidence="11">
    <location>
        <begin position="389"/>
        <end position="559"/>
    </location>
</feature>
<protein>
    <submittedName>
        <fullName evidence="13">M4 family metallopeptidase</fullName>
    </submittedName>
</protein>
<evidence type="ECO:0000259" key="10">
    <source>
        <dbReference type="Pfam" id="PF01447"/>
    </source>
</evidence>
<evidence type="ECO:0000256" key="2">
    <source>
        <dbReference type="ARBA" id="ARBA00022670"/>
    </source>
</evidence>
<dbReference type="InterPro" id="IPR023612">
    <property type="entry name" value="Peptidase_M4"/>
</dbReference>
<evidence type="ECO:0000256" key="1">
    <source>
        <dbReference type="ARBA" id="ARBA00009388"/>
    </source>
</evidence>
<keyword evidence="14" id="KW-1185">Reference proteome</keyword>
<comment type="similarity">
    <text evidence="1">Belongs to the peptidase M4 family.</text>
</comment>
<evidence type="ECO:0000259" key="11">
    <source>
        <dbReference type="Pfam" id="PF02868"/>
    </source>
</evidence>
<dbReference type="PANTHER" id="PTHR33794:SF1">
    <property type="entry name" value="BACILLOLYSIN"/>
    <property type="match status" value="1"/>
</dbReference>
<feature type="chain" id="PRO_5046950523" evidence="9">
    <location>
        <begin position="29"/>
        <end position="727"/>
    </location>
</feature>
<keyword evidence="4 9" id="KW-0732">Signal</keyword>
<dbReference type="Gene3D" id="1.10.390.10">
    <property type="entry name" value="Neutral Protease Domain 2"/>
    <property type="match status" value="1"/>
</dbReference>
<comment type="caution">
    <text evidence="13">The sequence shown here is derived from an EMBL/GenBank/DDBJ whole genome shotgun (WGS) entry which is preliminary data.</text>
</comment>
<dbReference type="Gene3D" id="2.60.120.260">
    <property type="entry name" value="Galactose-binding domain-like"/>
    <property type="match status" value="1"/>
</dbReference>
<dbReference type="InterPro" id="IPR013856">
    <property type="entry name" value="Peptidase_M4_domain"/>
</dbReference>